<evidence type="ECO:0000256" key="6">
    <source>
        <dbReference type="RuleBase" id="RU362125"/>
    </source>
</evidence>
<dbReference type="OrthoDB" id="3176804at2"/>
<dbReference type="Gene3D" id="1.10.540.10">
    <property type="entry name" value="Acyl-CoA dehydrogenase/oxidase, N-terminal domain"/>
    <property type="match status" value="1"/>
</dbReference>
<evidence type="ECO:0000259" key="7">
    <source>
        <dbReference type="Pfam" id="PF00441"/>
    </source>
</evidence>
<comment type="cofactor">
    <cofactor evidence="1 6">
        <name>FAD</name>
        <dbReference type="ChEBI" id="CHEBI:57692"/>
    </cofactor>
</comment>
<comment type="similarity">
    <text evidence="2 6">Belongs to the acyl-CoA dehydrogenase family.</text>
</comment>
<evidence type="ECO:0000256" key="4">
    <source>
        <dbReference type="ARBA" id="ARBA00022827"/>
    </source>
</evidence>
<accession>A0A2X0I804</accession>
<protein>
    <submittedName>
        <fullName evidence="10">Acyl-CoA dehydrogenase</fullName>
    </submittedName>
</protein>
<dbReference type="Gene3D" id="1.20.140.10">
    <property type="entry name" value="Butyryl-CoA Dehydrogenase, subunit A, domain 3"/>
    <property type="match status" value="1"/>
</dbReference>
<reference evidence="10 11" key="1">
    <citation type="submission" date="2018-06" db="EMBL/GenBank/DDBJ databases">
        <title>Streptacidiphilus pinicola sp. nov., isolated from pine grove soil.</title>
        <authorList>
            <person name="Roh S.G."/>
            <person name="Park S."/>
            <person name="Kim M.-K."/>
            <person name="Yun B.-R."/>
            <person name="Park J."/>
            <person name="Kim M.J."/>
            <person name="Kim Y.S."/>
            <person name="Kim S.B."/>
        </authorList>
    </citation>
    <scope>NUCLEOTIDE SEQUENCE [LARGE SCALE GENOMIC DNA]</scope>
    <source>
        <strain evidence="10 11">MMS16-CNU450</strain>
    </source>
</reference>
<evidence type="ECO:0000256" key="3">
    <source>
        <dbReference type="ARBA" id="ARBA00022630"/>
    </source>
</evidence>
<dbReference type="Gene3D" id="2.40.110.10">
    <property type="entry name" value="Butyryl-CoA Dehydrogenase, subunit A, domain 2"/>
    <property type="match status" value="1"/>
</dbReference>
<feature type="domain" description="Acyl-CoA dehydrogenase/oxidase C-terminal" evidence="7">
    <location>
        <begin position="224"/>
        <end position="374"/>
    </location>
</feature>
<dbReference type="InterPro" id="IPR037069">
    <property type="entry name" value="AcylCoA_DH/ox_N_sf"/>
</dbReference>
<dbReference type="InterPro" id="IPR009100">
    <property type="entry name" value="AcylCoA_DH/oxidase_NM_dom_sf"/>
</dbReference>
<keyword evidence="3 6" id="KW-0285">Flavoprotein</keyword>
<dbReference type="GO" id="GO:0005737">
    <property type="term" value="C:cytoplasm"/>
    <property type="evidence" value="ECO:0007669"/>
    <property type="project" value="TreeGrafter"/>
</dbReference>
<dbReference type="Pfam" id="PF02771">
    <property type="entry name" value="Acyl-CoA_dh_N"/>
    <property type="match status" value="1"/>
</dbReference>
<organism evidence="10 11">
    <name type="scientific">Streptacidiphilus pinicola</name>
    <dbReference type="NCBI Taxonomy" id="2219663"/>
    <lineage>
        <taxon>Bacteria</taxon>
        <taxon>Bacillati</taxon>
        <taxon>Actinomycetota</taxon>
        <taxon>Actinomycetes</taxon>
        <taxon>Kitasatosporales</taxon>
        <taxon>Streptomycetaceae</taxon>
        <taxon>Streptacidiphilus</taxon>
    </lineage>
</organism>
<keyword evidence="4 6" id="KW-0274">FAD</keyword>
<comment type="caution">
    <text evidence="10">The sequence shown here is derived from an EMBL/GenBank/DDBJ whole genome shotgun (WGS) entry which is preliminary data.</text>
</comment>
<feature type="domain" description="Acyl-CoA dehydrogenase/oxidase N-terminal" evidence="9">
    <location>
        <begin position="8"/>
        <end position="116"/>
    </location>
</feature>
<keyword evidence="11" id="KW-1185">Reference proteome</keyword>
<name>A0A2X0I804_9ACTN</name>
<dbReference type="GO" id="GO:0033539">
    <property type="term" value="P:fatty acid beta-oxidation using acyl-CoA dehydrogenase"/>
    <property type="evidence" value="ECO:0007669"/>
    <property type="project" value="TreeGrafter"/>
</dbReference>
<dbReference type="InterPro" id="IPR036250">
    <property type="entry name" value="AcylCo_DH-like_C"/>
</dbReference>
<feature type="domain" description="Acyl-CoA oxidase/dehydrogenase middle" evidence="8">
    <location>
        <begin position="120"/>
        <end position="211"/>
    </location>
</feature>
<dbReference type="PIRSF" id="PIRSF016578">
    <property type="entry name" value="HsaA"/>
    <property type="match status" value="1"/>
</dbReference>
<dbReference type="RefSeq" id="WP_111507259.1">
    <property type="nucleotide sequence ID" value="NZ_QKYN01000181.1"/>
</dbReference>
<keyword evidence="5 6" id="KW-0560">Oxidoreductase</keyword>
<dbReference type="GO" id="GO:0003995">
    <property type="term" value="F:acyl-CoA dehydrogenase activity"/>
    <property type="evidence" value="ECO:0007669"/>
    <property type="project" value="TreeGrafter"/>
</dbReference>
<dbReference type="InterPro" id="IPR013786">
    <property type="entry name" value="AcylCoA_DH/ox_N"/>
</dbReference>
<dbReference type="SUPFAM" id="SSF56645">
    <property type="entry name" value="Acyl-CoA dehydrogenase NM domain-like"/>
    <property type="match status" value="1"/>
</dbReference>
<dbReference type="Pfam" id="PF00441">
    <property type="entry name" value="Acyl-CoA_dh_1"/>
    <property type="match status" value="1"/>
</dbReference>
<evidence type="ECO:0000259" key="8">
    <source>
        <dbReference type="Pfam" id="PF02770"/>
    </source>
</evidence>
<gene>
    <name evidence="10" type="ORF">DN069_34865</name>
</gene>
<dbReference type="AlphaFoldDB" id="A0A2X0I804"/>
<evidence type="ECO:0000256" key="1">
    <source>
        <dbReference type="ARBA" id="ARBA00001974"/>
    </source>
</evidence>
<dbReference type="FunFam" id="1.20.140.10:FF:000001">
    <property type="entry name" value="Acyl-CoA dehydrogenase"/>
    <property type="match status" value="1"/>
</dbReference>
<dbReference type="FunFam" id="2.40.110.10:FF:000002">
    <property type="entry name" value="Acyl-CoA dehydrogenase fadE12"/>
    <property type="match status" value="1"/>
</dbReference>
<proteinExistence type="inferred from homology"/>
<dbReference type="EMBL" id="QKYN01000181">
    <property type="protein sequence ID" value="RAG81062.1"/>
    <property type="molecule type" value="Genomic_DNA"/>
</dbReference>
<dbReference type="PANTHER" id="PTHR48083:SF2">
    <property type="entry name" value="MEDIUM-CHAIN SPECIFIC ACYL-COA DEHYDROGENASE, MITOCHONDRIAL"/>
    <property type="match status" value="1"/>
</dbReference>
<evidence type="ECO:0000313" key="10">
    <source>
        <dbReference type="EMBL" id="RAG81062.1"/>
    </source>
</evidence>
<evidence type="ECO:0000256" key="5">
    <source>
        <dbReference type="ARBA" id="ARBA00023002"/>
    </source>
</evidence>
<dbReference type="GO" id="GO:0050660">
    <property type="term" value="F:flavin adenine dinucleotide binding"/>
    <property type="evidence" value="ECO:0007669"/>
    <property type="project" value="InterPro"/>
</dbReference>
<evidence type="ECO:0000259" key="9">
    <source>
        <dbReference type="Pfam" id="PF02771"/>
    </source>
</evidence>
<dbReference type="Pfam" id="PF02770">
    <property type="entry name" value="Acyl-CoA_dh_M"/>
    <property type="match status" value="1"/>
</dbReference>
<sequence>MDFRLTPRQAGLKAQARELMDFIAKYELDCEENNGLPREAHDAVRSAVLDAGLQAVNMPAEWGGAGLTILEQAVVQEELGRLTGALWDMVWRPANALRFCTPEQRERYLVPVIKGERRDCYAVTEPGAGSDPQNLATTATRTDGGWLINGEKWFVTVGDHADFLILLAAAGEEQAPTLFLIDKDTPGIEMTRVPRFMHTFVYEHPEFTFTDVFVPEDAVLGGLGNGYDITRSWFTEERLMIAARTIGAAERGLELARDWAVRREQFGQPISSFQLVQGMLADSAADIAVHRAYTHQVAWEADQPDTDRKTLHAKAAIAKLSASEASGRVIDRCVQIFGGRGYDRGYPVERLYRELRVDRIWEGTSEIQRLIIAGELVKRGTGVLQLPVAPDAEADSRG</sequence>
<dbReference type="InterPro" id="IPR046373">
    <property type="entry name" value="Acyl-CoA_Oxase/DH_mid-dom_sf"/>
</dbReference>
<dbReference type="Proteomes" id="UP000248889">
    <property type="component" value="Unassembled WGS sequence"/>
</dbReference>
<dbReference type="InterPro" id="IPR006091">
    <property type="entry name" value="Acyl-CoA_Oxase/DH_mid-dom"/>
</dbReference>
<dbReference type="InterPro" id="IPR009075">
    <property type="entry name" value="AcylCo_DH/oxidase_C"/>
</dbReference>
<dbReference type="SUPFAM" id="SSF47203">
    <property type="entry name" value="Acyl-CoA dehydrogenase C-terminal domain-like"/>
    <property type="match status" value="1"/>
</dbReference>
<dbReference type="CDD" id="cd00567">
    <property type="entry name" value="ACAD"/>
    <property type="match status" value="1"/>
</dbReference>
<evidence type="ECO:0000313" key="11">
    <source>
        <dbReference type="Proteomes" id="UP000248889"/>
    </source>
</evidence>
<evidence type="ECO:0000256" key="2">
    <source>
        <dbReference type="ARBA" id="ARBA00009347"/>
    </source>
</evidence>
<dbReference type="InterPro" id="IPR050741">
    <property type="entry name" value="Acyl-CoA_dehydrogenase"/>
</dbReference>
<dbReference type="PANTHER" id="PTHR48083">
    <property type="entry name" value="MEDIUM-CHAIN SPECIFIC ACYL-COA DEHYDROGENASE, MITOCHONDRIAL-RELATED"/>
    <property type="match status" value="1"/>
</dbReference>